<evidence type="ECO:0000259" key="2">
    <source>
        <dbReference type="PROSITE" id="PS50097"/>
    </source>
</evidence>
<dbReference type="SUPFAM" id="SSF54695">
    <property type="entry name" value="POZ domain"/>
    <property type="match status" value="1"/>
</dbReference>
<dbReference type="CDD" id="cd18186">
    <property type="entry name" value="BTB_POZ_ZBTB_KLHL-like"/>
    <property type="match status" value="1"/>
</dbReference>
<dbReference type="Proteomes" id="UP000779574">
    <property type="component" value="Unassembled WGS sequence"/>
</dbReference>
<dbReference type="PANTHER" id="PTHR47843:SF2">
    <property type="entry name" value="BTB DOMAIN-CONTAINING PROTEIN"/>
    <property type="match status" value="1"/>
</dbReference>
<dbReference type="InterPro" id="IPR011333">
    <property type="entry name" value="SKP1/BTB/POZ_sf"/>
</dbReference>
<feature type="non-terminal residue" evidence="3">
    <location>
        <position position="239"/>
    </location>
</feature>
<reference evidence="3" key="2">
    <citation type="submission" date="2021-08" db="EMBL/GenBank/DDBJ databases">
        <authorList>
            <person name="Gostincar C."/>
            <person name="Sun X."/>
            <person name="Song Z."/>
            <person name="Gunde-Cimerman N."/>
        </authorList>
    </citation>
    <scope>NUCLEOTIDE SEQUENCE</scope>
    <source>
        <strain evidence="3">EXF-9911</strain>
    </source>
</reference>
<dbReference type="SMART" id="SM00225">
    <property type="entry name" value="BTB"/>
    <property type="match status" value="1"/>
</dbReference>
<dbReference type="OrthoDB" id="194443at2759"/>
<proteinExistence type="predicted"/>
<feature type="domain" description="BTB" evidence="2">
    <location>
        <begin position="32"/>
        <end position="101"/>
    </location>
</feature>
<dbReference type="PANTHER" id="PTHR47843">
    <property type="entry name" value="BTB DOMAIN-CONTAINING PROTEIN-RELATED"/>
    <property type="match status" value="1"/>
</dbReference>
<evidence type="ECO:0000313" key="4">
    <source>
        <dbReference type="Proteomes" id="UP000779574"/>
    </source>
</evidence>
<gene>
    <name evidence="3" type="ORF">KCU76_g16443</name>
</gene>
<evidence type="ECO:0000256" key="1">
    <source>
        <dbReference type="SAM" id="MobiDB-lite"/>
    </source>
</evidence>
<dbReference type="Gene3D" id="3.30.710.10">
    <property type="entry name" value="Potassium Channel Kv1.1, Chain A"/>
    <property type="match status" value="1"/>
</dbReference>
<dbReference type="PROSITE" id="PS50097">
    <property type="entry name" value="BTB"/>
    <property type="match status" value="1"/>
</dbReference>
<dbReference type="InterPro" id="IPR000210">
    <property type="entry name" value="BTB/POZ_dom"/>
</dbReference>
<accession>A0A9P8E299</accession>
<dbReference type="EMBL" id="JAHFXF010001179">
    <property type="protein sequence ID" value="KAG9673784.1"/>
    <property type="molecule type" value="Genomic_DNA"/>
</dbReference>
<name>A0A9P8E299_AURME</name>
<dbReference type="Pfam" id="PF00651">
    <property type="entry name" value="BTB"/>
    <property type="match status" value="1"/>
</dbReference>
<protein>
    <recommendedName>
        <fullName evidence="2">BTB domain-containing protein</fullName>
    </recommendedName>
</protein>
<organism evidence="3 4">
    <name type="scientific">Aureobasidium melanogenum</name>
    <name type="common">Aureobasidium pullulans var. melanogenum</name>
    <dbReference type="NCBI Taxonomy" id="46634"/>
    <lineage>
        <taxon>Eukaryota</taxon>
        <taxon>Fungi</taxon>
        <taxon>Dikarya</taxon>
        <taxon>Ascomycota</taxon>
        <taxon>Pezizomycotina</taxon>
        <taxon>Dothideomycetes</taxon>
        <taxon>Dothideomycetidae</taxon>
        <taxon>Dothideales</taxon>
        <taxon>Saccotheciaceae</taxon>
        <taxon>Aureobasidium</taxon>
    </lineage>
</organism>
<comment type="caution">
    <text evidence="3">The sequence shown here is derived from an EMBL/GenBank/DDBJ whole genome shotgun (WGS) entry which is preliminary data.</text>
</comment>
<feature type="compositionally biased region" description="Polar residues" evidence="1">
    <location>
        <begin position="1"/>
        <end position="11"/>
    </location>
</feature>
<feature type="region of interest" description="Disordered" evidence="1">
    <location>
        <begin position="1"/>
        <end position="20"/>
    </location>
</feature>
<dbReference type="AlphaFoldDB" id="A0A9P8E299"/>
<sequence length="239" mass="27330">MSASSTPPQTGGSAGKAVSTPNKWPSRKLYKETVSIFVGSNKEKYTLHKGLLCIYSDFFRAAFEGSFKEAHENKIELPDVLVDVFEAFQVWLYSRSLRDPEDHGDSSTRPQLLTHRTLAYLWVSGDKYQIPLLQNDSIDALLEKMDQENLFSTIVVDIAYQSTMQGSPLRRFAIDICVFRMEHKQGENSIFREANSSNWSQEALIDFARRMSDAWQHGLAYRAADLATHNYNKRKNNTY</sequence>
<reference evidence="3" key="1">
    <citation type="journal article" date="2021" name="J Fungi (Basel)">
        <title>Virulence traits and population genomics of the black yeast Aureobasidium melanogenum.</title>
        <authorList>
            <person name="Cernosa A."/>
            <person name="Sun X."/>
            <person name="Gostincar C."/>
            <person name="Fang C."/>
            <person name="Gunde-Cimerman N."/>
            <person name="Song Z."/>
        </authorList>
    </citation>
    <scope>NUCLEOTIDE SEQUENCE</scope>
    <source>
        <strain evidence="3">EXF-9911</strain>
    </source>
</reference>
<evidence type="ECO:0000313" key="3">
    <source>
        <dbReference type="EMBL" id="KAG9673784.1"/>
    </source>
</evidence>